<sequence>MNRKLILFLLILLGSVFHLHAQTIRILSFNIHHGNPPTEKESVINLDTIAKIIKNSKADLVGLQEIDVNLGRSYFENQAKKLAELTGMHYIFSKGIDLDKGEYGTAILSKNPIERVEKHLLPSPVESETRSLSVIEVTIHKKKLLFANTHLDLKDKNKIEQAKFITNRFKNEKLPTILVGDLNSEPNDPAIIELSKIFTKSSIANGFTFPQDKPTTEIDYIMINKTVAARFSNHRILDEKYASDHRPLYVEINIK</sequence>
<evidence type="ECO:0000313" key="3">
    <source>
        <dbReference type="Proteomes" id="UP000251241"/>
    </source>
</evidence>
<accession>A0A2X2IYJ4</accession>
<gene>
    <name evidence="2" type="ORF">NCTC11343_00916</name>
</gene>
<dbReference type="GeneID" id="97178667"/>
<dbReference type="PANTHER" id="PTHR14859">
    <property type="entry name" value="CALCOFLUOR WHITE HYPERSENSITIVE PROTEIN PRECURSOR"/>
    <property type="match status" value="1"/>
</dbReference>
<dbReference type="Proteomes" id="UP000251241">
    <property type="component" value="Unassembled WGS sequence"/>
</dbReference>
<dbReference type="InterPro" id="IPR036691">
    <property type="entry name" value="Endo/exonu/phosph_ase_sf"/>
</dbReference>
<dbReference type="SUPFAM" id="SSF56219">
    <property type="entry name" value="DNase I-like"/>
    <property type="match status" value="1"/>
</dbReference>
<evidence type="ECO:0000259" key="1">
    <source>
        <dbReference type="Pfam" id="PF03372"/>
    </source>
</evidence>
<feature type="domain" description="Endonuclease/exonuclease/phosphatase" evidence="1">
    <location>
        <begin position="27"/>
        <end position="245"/>
    </location>
</feature>
<dbReference type="InterPro" id="IPR051916">
    <property type="entry name" value="GPI-anchor_lipid_remodeler"/>
</dbReference>
<dbReference type="PANTHER" id="PTHR14859:SF15">
    <property type="entry name" value="ENDONUCLEASE_EXONUCLEASE_PHOSPHATASE DOMAIN-CONTAINING PROTEIN"/>
    <property type="match status" value="1"/>
</dbReference>
<name>A0A2X2IYJ4_SPHMU</name>
<dbReference type="Pfam" id="PF03372">
    <property type="entry name" value="Exo_endo_phos"/>
    <property type="match status" value="1"/>
</dbReference>
<dbReference type="InterPro" id="IPR005135">
    <property type="entry name" value="Endo/exonuclease/phosphatase"/>
</dbReference>
<proteinExistence type="predicted"/>
<dbReference type="EMBL" id="UAUU01000002">
    <property type="protein sequence ID" value="SPZ84376.1"/>
    <property type="molecule type" value="Genomic_DNA"/>
</dbReference>
<dbReference type="RefSeq" id="WP_112373901.1">
    <property type="nucleotide sequence ID" value="NZ_CP069793.1"/>
</dbReference>
<dbReference type="GO" id="GO:0003824">
    <property type="term" value="F:catalytic activity"/>
    <property type="evidence" value="ECO:0007669"/>
    <property type="project" value="InterPro"/>
</dbReference>
<dbReference type="GO" id="GO:0006506">
    <property type="term" value="P:GPI anchor biosynthetic process"/>
    <property type="evidence" value="ECO:0007669"/>
    <property type="project" value="TreeGrafter"/>
</dbReference>
<dbReference type="AlphaFoldDB" id="A0A2X2IYJ4"/>
<dbReference type="Gene3D" id="3.60.10.10">
    <property type="entry name" value="Endonuclease/exonuclease/phosphatase"/>
    <property type="match status" value="1"/>
</dbReference>
<organism evidence="2 3">
    <name type="scientific">Sphingobacterium multivorum</name>
    <dbReference type="NCBI Taxonomy" id="28454"/>
    <lineage>
        <taxon>Bacteria</taxon>
        <taxon>Pseudomonadati</taxon>
        <taxon>Bacteroidota</taxon>
        <taxon>Sphingobacteriia</taxon>
        <taxon>Sphingobacteriales</taxon>
        <taxon>Sphingobacteriaceae</taxon>
        <taxon>Sphingobacterium</taxon>
    </lineage>
</organism>
<dbReference type="GO" id="GO:0016020">
    <property type="term" value="C:membrane"/>
    <property type="evidence" value="ECO:0007669"/>
    <property type="project" value="GOC"/>
</dbReference>
<protein>
    <submittedName>
        <fullName evidence="2">Uncharacterized protein conserved in bacteria</fullName>
    </submittedName>
</protein>
<reference evidence="2 3" key="1">
    <citation type="submission" date="2018-06" db="EMBL/GenBank/DDBJ databases">
        <authorList>
            <consortium name="Pathogen Informatics"/>
            <person name="Doyle S."/>
        </authorList>
    </citation>
    <scope>NUCLEOTIDE SEQUENCE [LARGE SCALE GENOMIC DNA]</scope>
    <source>
        <strain evidence="2 3">NCTC11343</strain>
    </source>
</reference>
<evidence type="ECO:0000313" key="2">
    <source>
        <dbReference type="EMBL" id="SPZ84376.1"/>
    </source>
</evidence>